<dbReference type="InterPro" id="IPR011011">
    <property type="entry name" value="Znf_FYVE_PHD"/>
</dbReference>
<dbReference type="Pfam" id="PF01217">
    <property type="entry name" value="Clat_adaptor_s"/>
    <property type="match status" value="1"/>
</dbReference>
<keyword evidence="14" id="KW-1185">Reference proteome</keyword>
<dbReference type="EMBL" id="QRBI01000134">
    <property type="protein sequence ID" value="RMC02178.1"/>
    <property type="molecule type" value="Genomic_DNA"/>
</dbReference>
<dbReference type="STRING" id="333673.A0A3M0JMA0"/>
<dbReference type="InterPro" id="IPR046365">
    <property type="entry name" value="FAM124_dom"/>
</dbReference>
<dbReference type="CDD" id="cd15756">
    <property type="entry name" value="FYVE_WDFY1"/>
    <property type="match status" value="1"/>
</dbReference>
<dbReference type="InterPro" id="IPR042234">
    <property type="entry name" value="WDFY1/WDFY2"/>
</dbReference>
<dbReference type="GO" id="GO:0008270">
    <property type="term" value="F:zinc ion binding"/>
    <property type="evidence" value="ECO:0007669"/>
    <property type="project" value="UniProtKB-KW"/>
</dbReference>
<sequence length="1454" mass="166049">MDDGAESLMTVHLLTHLGHSFPLQQTLDRLLEWLCLDIRLFLVSERTPPPKYYERYRKRSCSFPGISVVLFLHEDLGEERIFQVHEQFQRPPWRYQRAQFANGQSPPYAPSHQDFYGLDEQLPVWGIRRVHRGPEILRVTLYCSFDNYEDAVRLYEMILQQEATLQKSTFCVFVLHATPHVAVQLCLRQLPIGVAAEPRDSSALQFKVQEIGQLVPLLPNPCVPISSTRWQTQDYEGNTILLKPAFPSSFPTWESHIQELELWTDEQTPQLLQLFLFVDEDQHNGAGWCVQLLLLNPVSPHGSRTQDVLQLQQIPLTSPFRHVKALLHIWHKLTQWDVWTEPLARISPPKKRGFLEESHAGMQKGVGKSKTMRHQIHQRTEETKIYKNQSQAEYRASTRYLHPGIMSWHFSLLFVLGTLMSVCSQFSFYPLEELSSDVGIQVFNQIVKAKPQDNVVVSPHGIASVLGVLQLGADGKTKKQLTTMMRYSVNAAGSKEESQHHETSQLSPDHQQVLRGPPVVHRIQFENLCYGVGKALKKINRLIVSKKNKDIVTIANAVFAKSGFKMEVPFVTRNKEVFQCSVKSVDFEDPNAACDSINQWVKNETRGMIDQVVAPDDIEGSLTRLVLVNAVYFKGLWKSRFRPENTKKRPFYGADGKTYQVPMLSQLSIFRCGTTSTPNELWYNIIELPYHGEMISMLIALPTESTTPLSAIIPHISTKTIGSWMTTMVAKRVQVILPKFTAEAETDLKEPLQALGITDMFDQSKANFAKITRTEGLHVSNVLQKTKIEVSEDGTKASAATIYRHMGISSCPLQDSPECKTFHKISRKSLWLVADGSLLYHFCGNRGIWEVKIMLKLPGMLVFAFEAMEPLHCITSNLGYLLQFIKAFTFMFNMLSNSAPLFVHYKWGVGVNTTTIRVWLKRDSGQYWPSIYHTMASPCSAMAYHHDSRRIFVGQDNGAIMEFHISEDFNKMNFVKTYPGISTTDMVENEGFIGEDTRYDHETQHAFVGDYSGQITLLKLEQNTCSVITTLKGHEGSITSLWWDPVQRLLFSGASDHSIIMWDIGGRKGRTLLLQGHHDKVQAICYIQLTRQLVSCSADGGIAVWNMDISREESVYGKKSVWVGEGTLNKDVGRMENADEFLIIANCNPMKVEKAPQWLESDSCQKCEQPFFWNIKQMWDTKTIGLRQHHCRKCGQAVCGKCSTKRSSYPIMGFEFQVRVCDSCFESIKDEDRTSLATFHEGKHNISHMSMDISRGLMVTCGSDRIVKIHFILLFSRQGKLRLQKWYTTLPDKEKKKIIREIVQIILSRNQKRVVLLTGKTSSLFTKEDQDNELLTLEVVHRYVELLDRYFGNVCELDIIFNFEKAYFILDEFIIGGEVQETSKKTAVKAIEDSDMLQESANKTAPTAPRVHSMPPFNLEDSLETQLIYLDLLESRYWEVREEDNDLTDLVIPL</sequence>
<dbReference type="InterPro" id="IPR001680">
    <property type="entry name" value="WD40_rpt"/>
</dbReference>
<dbReference type="InterPro" id="IPR011012">
    <property type="entry name" value="Longin-like_dom_sf"/>
</dbReference>
<keyword evidence="3" id="KW-0479">Metal-binding</keyword>
<evidence type="ECO:0000313" key="14">
    <source>
        <dbReference type="Proteomes" id="UP000269221"/>
    </source>
</evidence>
<dbReference type="SMART" id="SM00320">
    <property type="entry name" value="WD40"/>
    <property type="match status" value="4"/>
</dbReference>
<dbReference type="GO" id="GO:0034145">
    <property type="term" value="P:positive regulation of toll-like receptor 4 signaling pathway"/>
    <property type="evidence" value="ECO:0007669"/>
    <property type="project" value="TreeGrafter"/>
</dbReference>
<dbReference type="PROSITE" id="PS50082">
    <property type="entry name" value="WD_REPEATS_2"/>
    <property type="match status" value="2"/>
</dbReference>
<keyword evidence="7" id="KW-0813">Transport</keyword>
<comment type="caution">
    <text evidence="13">The sequence shown here is derived from an EMBL/GenBank/DDBJ whole genome shotgun (WGS) entry which is preliminary data.</text>
</comment>
<dbReference type="Pfam" id="PF01363">
    <property type="entry name" value="FYVE"/>
    <property type="match status" value="1"/>
</dbReference>
<proteinExistence type="inferred from homology"/>
<dbReference type="GO" id="GO:0034141">
    <property type="term" value="P:positive regulation of toll-like receptor 3 signaling pathway"/>
    <property type="evidence" value="ECO:0007669"/>
    <property type="project" value="TreeGrafter"/>
</dbReference>
<dbReference type="InterPro" id="IPR044733">
    <property type="entry name" value="AP1_sigma"/>
</dbReference>
<feature type="region of interest" description="Disordered" evidence="11">
    <location>
        <begin position="492"/>
        <end position="511"/>
    </location>
</feature>
<comment type="subcellular location">
    <subcellularLocation>
        <location evidence="1">Endomembrane system</location>
        <topology evidence="1">Peripheral membrane protein</topology>
    </subcellularLocation>
</comment>
<evidence type="ECO:0000256" key="5">
    <source>
        <dbReference type="ARBA" id="ARBA00022771"/>
    </source>
</evidence>
<dbReference type="SUPFAM" id="SSF56574">
    <property type="entry name" value="Serpins"/>
    <property type="match status" value="1"/>
</dbReference>
<keyword evidence="5 8" id="KW-0863">Zinc-finger</keyword>
<dbReference type="GO" id="GO:0015031">
    <property type="term" value="P:protein transport"/>
    <property type="evidence" value="ECO:0007669"/>
    <property type="project" value="UniProtKB-KW"/>
</dbReference>
<dbReference type="SUPFAM" id="SSF57903">
    <property type="entry name" value="FYVE/PHD zinc finger"/>
    <property type="match status" value="1"/>
</dbReference>
<evidence type="ECO:0000256" key="8">
    <source>
        <dbReference type="PROSITE-ProRule" id="PRU00091"/>
    </source>
</evidence>
<dbReference type="CDD" id="cd19573">
    <property type="entry name" value="serpinE2_GDN"/>
    <property type="match status" value="1"/>
</dbReference>
<evidence type="ECO:0000256" key="2">
    <source>
        <dbReference type="ARBA" id="ARBA00022574"/>
    </source>
</evidence>
<dbReference type="Pfam" id="PF00079">
    <property type="entry name" value="Serpin"/>
    <property type="match status" value="1"/>
</dbReference>
<organism evidence="13 14">
    <name type="scientific">Hirundo rustica rustica</name>
    <dbReference type="NCBI Taxonomy" id="333673"/>
    <lineage>
        <taxon>Eukaryota</taxon>
        <taxon>Metazoa</taxon>
        <taxon>Chordata</taxon>
        <taxon>Craniata</taxon>
        <taxon>Vertebrata</taxon>
        <taxon>Euteleostomi</taxon>
        <taxon>Archelosauria</taxon>
        <taxon>Archosauria</taxon>
        <taxon>Dinosauria</taxon>
        <taxon>Saurischia</taxon>
        <taxon>Theropoda</taxon>
        <taxon>Coelurosauria</taxon>
        <taxon>Aves</taxon>
        <taxon>Neognathae</taxon>
        <taxon>Neoaves</taxon>
        <taxon>Telluraves</taxon>
        <taxon>Australaves</taxon>
        <taxon>Passeriformes</taxon>
        <taxon>Sylvioidea</taxon>
        <taxon>Hirundinidae</taxon>
        <taxon>Hirundo</taxon>
    </lineage>
</organism>
<dbReference type="SMART" id="SM00064">
    <property type="entry name" value="FYVE"/>
    <property type="match status" value="1"/>
</dbReference>
<dbReference type="Gene3D" id="2.30.39.10">
    <property type="entry name" value="Alpha-1-antitrypsin, domain 1"/>
    <property type="match status" value="1"/>
</dbReference>
<evidence type="ECO:0000256" key="4">
    <source>
        <dbReference type="ARBA" id="ARBA00022737"/>
    </source>
</evidence>
<keyword evidence="6" id="KW-0862">Zinc</keyword>
<dbReference type="PROSITE" id="PS50178">
    <property type="entry name" value="ZF_FYVE"/>
    <property type="match status" value="1"/>
</dbReference>
<dbReference type="InterPro" id="IPR023796">
    <property type="entry name" value="Serpin_dom"/>
</dbReference>
<evidence type="ECO:0000256" key="7">
    <source>
        <dbReference type="ARBA" id="ARBA00022927"/>
    </source>
</evidence>
<evidence type="ECO:0000256" key="10">
    <source>
        <dbReference type="RuleBase" id="RU000411"/>
    </source>
</evidence>
<dbReference type="InterPro" id="IPR022775">
    <property type="entry name" value="AP_mu_sigma_su"/>
</dbReference>
<feature type="repeat" description="WD" evidence="9">
    <location>
        <begin position="1074"/>
        <end position="1115"/>
    </location>
</feature>
<dbReference type="Gene3D" id="3.30.497.10">
    <property type="entry name" value="Antithrombin, subunit I, domain 2"/>
    <property type="match status" value="1"/>
</dbReference>
<dbReference type="InterPro" id="IPR000306">
    <property type="entry name" value="Znf_FYVE"/>
</dbReference>
<dbReference type="FunFam" id="3.30.40.10:FF:000105">
    <property type="entry name" value="WD repeat and FYVE domain-containing protein 2"/>
    <property type="match status" value="1"/>
</dbReference>
<dbReference type="InterPro" id="IPR042733">
    <property type="entry name" value="WDFY1_FYVE"/>
</dbReference>
<evidence type="ECO:0000256" key="1">
    <source>
        <dbReference type="ARBA" id="ARBA00004184"/>
    </source>
</evidence>
<dbReference type="GO" id="GO:0030121">
    <property type="term" value="C:AP-1 adaptor complex"/>
    <property type="evidence" value="ECO:0007669"/>
    <property type="project" value="InterPro"/>
</dbReference>
<dbReference type="OrthoDB" id="671595at2759"/>
<dbReference type="Gene3D" id="3.30.450.60">
    <property type="match status" value="1"/>
</dbReference>
<dbReference type="Pfam" id="PF15067">
    <property type="entry name" value="FAM124"/>
    <property type="match status" value="1"/>
</dbReference>
<dbReference type="Pfam" id="PF00400">
    <property type="entry name" value="WD40"/>
    <property type="match status" value="2"/>
</dbReference>
<evidence type="ECO:0000256" key="9">
    <source>
        <dbReference type="PROSITE-ProRule" id="PRU00221"/>
    </source>
</evidence>
<evidence type="ECO:0000256" key="6">
    <source>
        <dbReference type="ARBA" id="ARBA00022833"/>
    </source>
</evidence>
<evidence type="ECO:0000313" key="13">
    <source>
        <dbReference type="EMBL" id="RMC02178.1"/>
    </source>
</evidence>
<keyword evidence="2 9" id="KW-0853">WD repeat</keyword>
<dbReference type="Proteomes" id="UP000269221">
    <property type="component" value="Unassembled WGS sequence"/>
</dbReference>
<dbReference type="InterPro" id="IPR036322">
    <property type="entry name" value="WD40_repeat_dom_sf"/>
</dbReference>
<dbReference type="SUPFAM" id="SSF50978">
    <property type="entry name" value="WD40 repeat-like"/>
    <property type="match status" value="1"/>
</dbReference>
<gene>
    <name evidence="13" type="ORF">DUI87_21345</name>
</gene>
<dbReference type="InterPro" id="IPR042178">
    <property type="entry name" value="Serpin_sf_1"/>
</dbReference>
<dbReference type="GO" id="GO:0035615">
    <property type="term" value="F:clathrin adaptor activity"/>
    <property type="evidence" value="ECO:0007669"/>
    <property type="project" value="InterPro"/>
</dbReference>
<reference evidence="13 14" key="1">
    <citation type="submission" date="2018-07" db="EMBL/GenBank/DDBJ databases">
        <title>A high quality draft genome assembly of the barn swallow (H. rustica rustica).</title>
        <authorList>
            <person name="Formenti G."/>
            <person name="Chiara M."/>
            <person name="Poveda L."/>
            <person name="Francoijs K.-J."/>
            <person name="Bonisoli-Alquati A."/>
            <person name="Canova L."/>
            <person name="Gianfranceschi L."/>
            <person name="Horner D.S."/>
            <person name="Saino N."/>
        </authorList>
    </citation>
    <scope>NUCLEOTIDE SEQUENCE [LARGE SCALE GENOMIC DNA]</scope>
    <source>
        <strain evidence="13">Chelidonia</strain>
        <tissue evidence="13">Blood</tissue>
    </source>
</reference>
<dbReference type="CDD" id="cd14831">
    <property type="entry name" value="AP1_sigma"/>
    <property type="match status" value="1"/>
</dbReference>
<dbReference type="PANTHER" id="PTHR46189:SF2">
    <property type="entry name" value="WD REPEAT AND FYVE DOMAIN-CONTAINING PROTEIN 1"/>
    <property type="match status" value="1"/>
</dbReference>
<dbReference type="GO" id="GO:0005769">
    <property type="term" value="C:early endosome"/>
    <property type="evidence" value="ECO:0007669"/>
    <property type="project" value="TreeGrafter"/>
</dbReference>
<dbReference type="Gene3D" id="2.130.10.10">
    <property type="entry name" value="YVTN repeat-like/Quinoprotein amine dehydrogenase"/>
    <property type="match status" value="1"/>
</dbReference>
<evidence type="ECO:0000256" key="3">
    <source>
        <dbReference type="ARBA" id="ARBA00022723"/>
    </source>
</evidence>
<dbReference type="SMART" id="SM00093">
    <property type="entry name" value="SERPIN"/>
    <property type="match status" value="1"/>
</dbReference>
<dbReference type="PROSITE" id="PS00678">
    <property type="entry name" value="WD_REPEATS_1"/>
    <property type="match status" value="2"/>
</dbReference>
<dbReference type="InterPro" id="IPR036186">
    <property type="entry name" value="Serpin_sf"/>
</dbReference>
<feature type="repeat" description="WD" evidence="9">
    <location>
        <begin position="1031"/>
        <end position="1064"/>
    </location>
</feature>
<dbReference type="InterPro" id="IPR013083">
    <property type="entry name" value="Znf_RING/FYVE/PHD"/>
</dbReference>
<dbReference type="InterPro" id="IPR015943">
    <property type="entry name" value="WD40/YVTN_repeat-like_dom_sf"/>
</dbReference>
<dbReference type="SUPFAM" id="SSF64356">
    <property type="entry name" value="SNARE-like"/>
    <property type="match status" value="1"/>
</dbReference>
<feature type="domain" description="FYVE-type" evidence="12">
    <location>
        <begin position="1158"/>
        <end position="1229"/>
    </location>
</feature>
<keyword evidence="7" id="KW-0653">Protein transport</keyword>
<dbReference type="PANTHER" id="PTHR46189">
    <property type="entry name" value="LD41958P"/>
    <property type="match status" value="1"/>
</dbReference>
<dbReference type="Gene3D" id="3.30.40.10">
    <property type="entry name" value="Zinc/RING finger domain, C3HC4 (zinc finger)"/>
    <property type="match status" value="1"/>
</dbReference>
<evidence type="ECO:0000259" key="12">
    <source>
        <dbReference type="PROSITE" id="PS50178"/>
    </source>
</evidence>
<keyword evidence="4" id="KW-0677">Repeat</keyword>
<dbReference type="InterPro" id="IPR042185">
    <property type="entry name" value="Serpin_sf_2"/>
</dbReference>
<dbReference type="InterPro" id="IPR017455">
    <property type="entry name" value="Znf_FYVE-rel"/>
</dbReference>
<dbReference type="Gene3D" id="1.10.287.580">
    <property type="entry name" value="Helix hairpin bin"/>
    <property type="match status" value="1"/>
</dbReference>
<comment type="similarity">
    <text evidence="10">Belongs to the serpin family.</text>
</comment>
<accession>A0A3M0JMA0</accession>
<feature type="compositionally biased region" description="Basic and acidic residues" evidence="11">
    <location>
        <begin position="494"/>
        <end position="503"/>
    </location>
</feature>
<evidence type="ECO:0000256" key="11">
    <source>
        <dbReference type="SAM" id="MobiDB-lite"/>
    </source>
</evidence>
<protein>
    <recommendedName>
        <fullName evidence="12">FYVE-type domain-containing protein</fullName>
    </recommendedName>
</protein>
<dbReference type="InterPro" id="IPR019775">
    <property type="entry name" value="WD40_repeat_CS"/>
</dbReference>
<dbReference type="PROSITE" id="PS50294">
    <property type="entry name" value="WD_REPEATS_REGION"/>
    <property type="match status" value="2"/>
</dbReference>
<name>A0A3M0JMA0_HIRRU</name>